<protein>
    <submittedName>
        <fullName evidence="7">Acetyl-CoA synthetase (ADP-forming) alpha and beta chains</fullName>
    </submittedName>
</protein>
<dbReference type="Pfam" id="PF13549">
    <property type="entry name" value="ATP-grasp_5"/>
    <property type="match status" value="1"/>
</dbReference>
<reference evidence="7 8" key="1">
    <citation type="submission" date="2024-04" db="EMBL/GenBank/DDBJ databases">
        <authorList>
            <person name="Cremers G."/>
        </authorList>
    </citation>
    <scope>NUCLEOTIDE SEQUENCE [LARGE SCALE GENOMIC DNA]</scope>
    <source>
        <strain evidence="7">MeCH1-AG</strain>
    </source>
</reference>
<dbReference type="InterPro" id="IPR013815">
    <property type="entry name" value="ATP_grasp_subdomain_1"/>
</dbReference>
<dbReference type="SUPFAM" id="SSF55729">
    <property type="entry name" value="Acyl-CoA N-acyltransferases (Nat)"/>
    <property type="match status" value="1"/>
</dbReference>
<keyword evidence="2 4" id="KW-0547">Nucleotide-binding</keyword>
<evidence type="ECO:0000259" key="6">
    <source>
        <dbReference type="PROSITE" id="PS51186"/>
    </source>
</evidence>
<dbReference type="CDD" id="cd04301">
    <property type="entry name" value="NAT_SF"/>
    <property type="match status" value="1"/>
</dbReference>
<dbReference type="Pfam" id="PF13607">
    <property type="entry name" value="Succ_CoA_lig"/>
    <property type="match status" value="1"/>
</dbReference>
<dbReference type="Gene3D" id="3.40.50.720">
    <property type="entry name" value="NAD(P)-binding Rossmann-like Domain"/>
    <property type="match status" value="1"/>
</dbReference>
<dbReference type="RefSeq" id="WP_348758118.1">
    <property type="nucleotide sequence ID" value="NZ_OZ026884.1"/>
</dbReference>
<proteinExistence type="predicted"/>
<sequence length="892" mass="96994">MLHHYLSPLFSAKSIAVFGASEQPDAVGAKVYRNLLEGGFEGPIHAINPKYQTLGGRPCYPSIEAVRERIDLAVIATPAATVPDIVRACGVHGVKAAVVMSAGFGERGGAGRVLERTLIDEAQRFGLLMLGPNCLGFMRPSAKLNATFSNNVAHPGSLALVSQSGAMCTAILDWADARRIGFSAVVSVGAAASVGFGDILDFLALDPETRSILLYVEGVRDPRRFMSGLRAAARMKPVVVIKAGRYAEGSRAALSHTGALVGADDVFDAALQRAGVVRARSIEQMFAAAQLLATRHRAPGDRLAIITNAGGPGVMATDRAVEQGLRLAALSETSLQQLDQVLPECWPRHNPVDILGDATPERYAAAVDICLRDAQVDGALVLLTPQAMTRPTEAAEAVIRAAEPFQKPVLACWLGETQVAEGRELFARHQVPSFVNPESALEAFGFMAEYQKNQKMLMQAANPVSSHELPDIAGARLVIEGALAERRQVLSALETRALLQAFRIPVSSALTARSPNEALAAAEYLGFPVALKILSPDITHKSDVEGVRLGIETAERVRHTYNELVAAVRARRPEARIDGVTVEKMYRNRNGRELLVGVIDDPVFGPALTFGAGGTAVEVLRDRAVALPPLNEHIAETLIGQTRIARLLDSFRNLPPVNRDALVEVLLRVSEMVCELPGIKELDINPLMADEHGVLALDARIVVHEPAPGRRRYGHMAIHPYPLHLVSRFQLSDGTDITIRPIRPEDAEMEQEFVRGLSPEAKFFRFMNSLQELGQDMLIRLTQLDYDRELALIATVERDGREVELGVARYFTNPDGQTAEFAIVVADAWQRRGIGTRLMTCLIDAAREKGFRYLQGTVLVNNVKMLALTRRLEFVQRIDVDDPTLAVVVKTL</sequence>
<dbReference type="Pfam" id="PF19045">
    <property type="entry name" value="Ligase_CoA_2"/>
    <property type="match status" value="1"/>
</dbReference>
<evidence type="ECO:0000313" key="8">
    <source>
        <dbReference type="Proteomes" id="UP001497493"/>
    </source>
</evidence>
<dbReference type="InterPro" id="IPR011761">
    <property type="entry name" value="ATP-grasp"/>
</dbReference>
<dbReference type="EMBL" id="OZ026884">
    <property type="protein sequence ID" value="CAL1241614.1"/>
    <property type="molecule type" value="Genomic_DNA"/>
</dbReference>
<gene>
    <name evidence="7" type="ORF">MECH1_V1_2838</name>
</gene>
<dbReference type="PROSITE" id="PS50975">
    <property type="entry name" value="ATP_GRASP"/>
    <property type="match status" value="1"/>
</dbReference>
<feature type="domain" description="N-acetyltransferase" evidence="6">
    <location>
        <begin position="737"/>
        <end position="892"/>
    </location>
</feature>
<dbReference type="InterPro" id="IPR051538">
    <property type="entry name" value="Acyl-CoA_Synth/Transferase"/>
</dbReference>
<dbReference type="Gene3D" id="3.30.470.20">
    <property type="entry name" value="ATP-grasp fold, B domain"/>
    <property type="match status" value="1"/>
</dbReference>
<dbReference type="Gene3D" id="3.40.630.30">
    <property type="match status" value="1"/>
</dbReference>
<evidence type="ECO:0000256" key="3">
    <source>
        <dbReference type="ARBA" id="ARBA00022840"/>
    </source>
</evidence>
<dbReference type="PANTHER" id="PTHR43334:SF1">
    <property type="entry name" value="3-HYDROXYPROPIONATE--COA LIGASE [ADP-FORMING]"/>
    <property type="match status" value="1"/>
</dbReference>
<dbReference type="InterPro" id="IPR036291">
    <property type="entry name" value="NAD(P)-bd_dom_sf"/>
</dbReference>
<dbReference type="Proteomes" id="UP001497493">
    <property type="component" value="Chromosome"/>
</dbReference>
<accession>A0ABM9NLT9</accession>
<dbReference type="Pfam" id="PF13380">
    <property type="entry name" value="CoA_binding_2"/>
    <property type="match status" value="1"/>
</dbReference>
<evidence type="ECO:0000256" key="2">
    <source>
        <dbReference type="ARBA" id="ARBA00022741"/>
    </source>
</evidence>
<dbReference type="Gene3D" id="3.30.1490.20">
    <property type="entry name" value="ATP-grasp fold, A domain"/>
    <property type="match status" value="1"/>
</dbReference>
<feature type="domain" description="ATP-grasp" evidence="5">
    <location>
        <begin position="496"/>
        <end position="532"/>
    </location>
</feature>
<evidence type="ECO:0000256" key="4">
    <source>
        <dbReference type="PROSITE-ProRule" id="PRU00409"/>
    </source>
</evidence>
<dbReference type="Pfam" id="PF00583">
    <property type="entry name" value="Acetyltransf_1"/>
    <property type="match status" value="1"/>
</dbReference>
<evidence type="ECO:0000259" key="5">
    <source>
        <dbReference type="PROSITE" id="PS50975"/>
    </source>
</evidence>
<dbReference type="SUPFAM" id="SSF56059">
    <property type="entry name" value="Glutathione synthetase ATP-binding domain-like"/>
    <property type="match status" value="1"/>
</dbReference>
<keyword evidence="3 4" id="KW-0067">ATP-binding</keyword>
<keyword evidence="8" id="KW-1185">Reference proteome</keyword>
<dbReference type="InterPro" id="IPR043938">
    <property type="entry name" value="Ligase_CoA_dom"/>
</dbReference>
<dbReference type="SUPFAM" id="SSF52210">
    <property type="entry name" value="Succinyl-CoA synthetase domains"/>
    <property type="match status" value="2"/>
</dbReference>
<dbReference type="InterPro" id="IPR016181">
    <property type="entry name" value="Acyl_CoA_acyltransferase"/>
</dbReference>
<dbReference type="InterPro" id="IPR016102">
    <property type="entry name" value="Succinyl-CoA_synth-like"/>
</dbReference>
<organism evidence="7 8">
    <name type="scientific">Candidatus Methylocalor cossyra</name>
    <dbReference type="NCBI Taxonomy" id="3108543"/>
    <lineage>
        <taxon>Bacteria</taxon>
        <taxon>Pseudomonadati</taxon>
        <taxon>Pseudomonadota</taxon>
        <taxon>Gammaproteobacteria</taxon>
        <taxon>Methylococcales</taxon>
        <taxon>Methylococcaceae</taxon>
        <taxon>Candidatus Methylocalor</taxon>
    </lineage>
</organism>
<dbReference type="PANTHER" id="PTHR43334">
    <property type="entry name" value="ACETATE--COA LIGASE [ADP-FORMING]"/>
    <property type="match status" value="1"/>
</dbReference>
<dbReference type="InterPro" id="IPR032875">
    <property type="entry name" value="Succ_CoA_lig_flav_dom"/>
</dbReference>
<dbReference type="SUPFAM" id="SSF51735">
    <property type="entry name" value="NAD(P)-binding Rossmann-fold domains"/>
    <property type="match status" value="1"/>
</dbReference>
<dbReference type="PROSITE" id="PS51186">
    <property type="entry name" value="GNAT"/>
    <property type="match status" value="1"/>
</dbReference>
<dbReference type="SMART" id="SM00881">
    <property type="entry name" value="CoA_binding"/>
    <property type="match status" value="1"/>
</dbReference>
<keyword evidence="1" id="KW-0436">Ligase</keyword>
<evidence type="ECO:0000256" key="1">
    <source>
        <dbReference type="ARBA" id="ARBA00022598"/>
    </source>
</evidence>
<name>A0ABM9NLT9_9GAMM</name>
<dbReference type="InterPro" id="IPR003781">
    <property type="entry name" value="CoA-bd"/>
</dbReference>
<evidence type="ECO:0000313" key="7">
    <source>
        <dbReference type="EMBL" id="CAL1241614.1"/>
    </source>
</evidence>
<dbReference type="Gene3D" id="3.40.50.261">
    <property type="entry name" value="Succinyl-CoA synthetase domains"/>
    <property type="match status" value="2"/>
</dbReference>
<dbReference type="InterPro" id="IPR000182">
    <property type="entry name" value="GNAT_dom"/>
</dbReference>